<comment type="caution">
    <text evidence="1">The sequence shown here is derived from an EMBL/GenBank/DDBJ whole genome shotgun (WGS) entry which is preliminary data.</text>
</comment>
<gene>
    <name evidence="1" type="ORF">BVC80_1605g52</name>
</gene>
<dbReference type="EMBL" id="MVGT01002614">
    <property type="protein sequence ID" value="OVA07359.1"/>
    <property type="molecule type" value="Genomic_DNA"/>
</dbReference>
<sequence length="61" mass="6806">MAAEALTSVLVEHLATVFIQKIEQHVRLAMDAKDEGPPDENDGNYKQIKEKLFYAMTSVLG</sequence>
<dbReference type="Proteomes" id="UP000195402">
    <property type="component" value="Unassembled WGS sequence"/>
</dbReference>
<dbReference type="InParanoid" id="A0A200QA87"/>
<organism evidence="1 2">
    <name type="scientific">Macleaya cordata</name>
    <name type="common">Five-seeded plume-poppy</name>
    <name type="synonym">Bocconia cordata</name>
    <dbReference type="NCBI Taxonomy" id="56857"/>
    <lineage>
        <taxon>Eukaryota</taxon>
        <taxon>Viridiplantae</taxon>
        <taxon>Streptophyta</taxon>
        <taxon>Embryophyta</taxon>
        <taxon>Tracheophyta</taxon>
        <taxon>Spermatophyta</taxon>
        <taxon>Magnoliopsida</taxon>
        <taxon>Ranunculales</taxon>
        <taxon>Papaveraceae</taxon>
        <taxon>Papaveroideae</taxon>
        <taxon>Macleaya</taxon>
    </lineage>
</organism>
<dbReference type="AlphaFoldDB" id="A0A200QA87"/>
<evidence type="ECO:0000313" key="1">
    <source>
        <dbReference type="EMBL" id="OVA07359.1"/>
    </source>
</evidence>
<accession>A0A200QA87</accession>
<reference evidence="1 2" key="1">
    <citation type="journal article" date="2017" name="Mol. Plant">
        <title>The Genome of Medicinal Plant Macleaya cordata Provides New Insights into Benzylisoquinoline Alkaloids Metabolism.</title>
        <authorList>
            <person name="Liu X."/>
            <person name="Liu Y."/>
            <person name="Huang P."/>
            <person name="Ma Y."/>
            <person name="Qing Z."/>
            <person name="Tang Q."/>
            <person name="Cao H."/>
            <person name="Cheng P."/>
            <person name="Zheng Y."/>
            <person name="Yuan Z."/>
            <person name="Zhou Y."/>
            <person name="Liu J."/>
            <person name="Tang Z."/>
            <person name="Zhuo Y."/>
            <person name="Zhang Y."/>
            <person name="Yu L."/>
            <person name="Huang J."/>
            <person name="Yang P."/>
            <person name="Peng Q."/>
            <person name="Zhang J."/>
            <person name="Jiang W."/>
            <person name="Zhang Z."/>
            <person name="Lin K."/>
            <person name="Ro D.K."/>
            <person name="Chen X."/>
            <person name="Xiong X."/>
            <person name="Shang Y."/>
            <person name="Huang S."/>
            <person name="Zeng J."/>
        </authorList>
    </citation>
    <scope>NUCLEOTIDE SEQUENCE [LARGE SCALE GENOMIC DNA]</scope>
    <source>
        <strain evidence="2">cv. BLH2017</strain>
        <tissue evidence="1">Root</tissue>
    </source>
</reference>
<evidence type="ECO:0000313" key="2">
    <source>
        <dbReference type="Proteomes" id="UP000195402"/>
    </source>
</evidence>
<keyword evidence="2" id="KW-1185">Reference proteome</keyword>
<proteinExistence type="predicted"/>
<protein>
    <submittedName>
        <fullName evidence="1">Uncharacterized protein</fullName>
    </submittedName>
</protein>
<name>A0A200QA87_MACCD</name>